<dbReference type="EMBL" id="CP009285">
    <property type="protein sequence ID" value="AIQ56962.1"/>
    <property type="molecule type" value="Genomic_DNA"/>
</dbReference>
<evidence type="ECO:0000313" key="1">
    <source>
        <dbReference type="EMBL" id="AIQ56962.1"/>
    </source>
</evidence>
<reference evidence="1" key="1">
    <citation type="submission" date="2014-08" db="EMBL/GenBank/DDBJ databases">
        <title>Comparative genomics of the Paenibacillus odorifer group.</title>
        <authorList>
            <person name="den Bakker H.C."/>
            <person name="Tsai Y.-C.Y.-C."/>
            <person name="Martin N."/>
            <person name="Korlach J."/>
            <person name="Wiedmann M."/>
        </authorList>
    </citation>
    <scope>NUCLEOTIDE SEQUENCE [LARGE SCALE GENOMIC DNA]</scope>
    <source>
        <strain evidence="1">DSM 13188</strain>
    </source>
</reference>
<accession>A0A089L851</accession>
<dbReference type="Proteomes" id="UP000029518">
    <property type="component" value="Chromosome"/>
</dbReference>
<dbReference type="OrthoDB" id="2624539at2"/>
<dbReference type="AlphaFoldDB" id="A0A089L851"/>
<proteinExistence type="predicted"/>
<gene>
    <name evidence="1" type="ORF">PBOR_08480</name>
</gene>
<dbReference type="HOGENOM" id="CLU_062789_0_0_9"/>
<name>A0A089L851_PAEBO</name>
<evidence type="ECO:0000313" key="2">
    <source>
        <dbReference type="Proteomes" id="UP000029518"/>
    </source>
</evidence>
<dbReference type="RefSeq" id="WP_042211225.1">
    <property type="nucleotide sequence ID" value="NZ_CP009285.1"/>
</dbReference>
<sequence length="354" mass="42635">MSRKVLPIKKPLVKCYLYDACPLSILANTEDYLEWFYSNYIQLFCSKNILEDGYLFLEFYGKNQAFTSPWLQNQHLSGYALVKTQQDIIKFIIDNIDLGYYFYGHLDDFYVPFRMGYRTFHYLHDLMIYGYDEEENVFLVMAYDKNALFGHFEISFDTFKQGFSLDYSMTTNKPYWYDWVYLFKFNNHGQYNFDLKLVEELLHDYLFGINTSEKHRASSNPWPNENKAFGMEVYQYLKMYFMHLLNRKIEFDIRITSILVEHKRSMLGRIKYIHEKGYLQGLEPLYERYVEVEKTFITFQGLMIKYRVTGKRACIDKIINSLDDIAQKEKMILSELLKKIEQNNALRKWKEIVQ</sequence>
<evidence type="ECO:0008006" key="3">
    <source>
        <dbReference type="Google" id="ProtNLM"/>
    </source>
</evidence>
<dbReference type="KEGG" id="pbd:PBOR_08480"/>
<protein>
    <recommendedName>
        <fullName evidence="3">Butirosin biosynthesis protein H N-terminal domain-containing protein</fullName>
    </recommendedName>
</protein>
<keyword evidence="2" id="KW-1185">Reference proteome</keyword>
<organism evidence="1 2">
    <name type="scientific">Paenibacillus borealis</name>
    <dbReference type="NCBI Taxonomy" id="160799"/>
    <lineage>
        <taxon>Bacteria</taxon>
        <taxon>Bacillati</taxon>
        <taxon>Bacillota</taxon>
        <taxon>Bacilli</taxon>
        <taxon>Bacillales</taxon>
        <taxon>Paenibacillaceae</taxon>
        <taxon>Paenibacillus</taxon>
    </lineage>
</organism>